<evidence type="ECO:0000259" key="9">
    <source>
        <dbReference type="PROSITE" id="PS50113"/>
    </source>
</evidence>
<dbReference type="Pfam" id="PF00158">
    <property type="entry name" value="Sigma54_activat"/>
    <property type="match status" value="1"/>
</dbReference>
<dbReference type="SUPFAM" id="SSF46689">
    <property type="entry name" value="Homeodomain-like"/>
    <property type="match status" value="1"/>
</dbReference>
<dbReference type="Gene3D" id="3.30.450.20">
    <property type="entry name" value="PAS domain"/>
    <property type="match status" value="1"/>
</dbReference>
<keyword evidence="2" id="KW-0067">ATP-binding</keyword>
<dbReference type="PROSITE" id="PS50045">
    <property type="entry name" value="SIGMA54_INTERACT_4"/>
    <property type="match status" value="1"/>
</dbReference>
<dbReference type="InterPro" id="IPR027417">
    <property type="entry name" value="P-loop_NTPase"/>
</dbReference>
<dbReference type="AlphaFoldDB" id="A0AA46AJ93"/>
<dbReference type="Gene3D" id="1.10.8.60">
    <property type="match status" value="1"/>
</dbReference>
<keyword evidence="4" id="KW-0238">DNA-binding</keyword>
<dbReference type="GO" id="GO:0005524">
    <property type="term" value="F:ATP binding"/>
    <property type="evidence" value="ECO:0007669"/>
    <property type="project" value="UniProtKB-KW"/>
</dbReference>
<dbReference type="PANTHER" id="PTHR32071">
    <property type="entry name" value="TRANSCRIPTIONAL REGULATORY PROTEIN"/>
    <property type="match status" value="1"/>
</dbReference>
<evidence type="ECO:0000259" key="8">
    <source>
        <dbReference type="PROSITE" id="PS50112"/>
    </source>
</evidence>
<dbReference type="EMBL" id="FXUF01000007">
    <property type="protein sequence ID" value="SMP58898.1"/>
    <property type="molecule type" value="Genomic_DNA"/>
</dbReference>
<feature type="domain" description="Sigma-54 factor interaction" evidence="7">
    <location>
        <begin position="200"/>
        <end position="429"/>
    </location>
</feature>
<dbReference type="Proteomes" id="UP001158066">
    <property type="component" value="Unassembled WGS sequence"/>
</dbReference>
<dbReference type="CDD" id="cd00130">
    <property type="entry name" value="PAS"/>
    <property type="match status" value="1"/>
</dbReference>
<dbReference type="CDD" id="cd00009">
    <property type="entry name" value="AAA"/>
    <property type="match status" value="1"/>
</dbReference>
<evidence type="ECO:0000256" key="6">
    <source>
        <dbReference type="SAM" id="MobiDB-lite"/>
    </source>
</evidence>
<dbReference type="InterPro" id="IPR058031">
    <property type="entry name" value="AAA_lid_NorR"/>
</dbReference>
<dbReference type="InterPro" id="IPR000700">
    <property type="entry name" value="PAS-assoc_C"/>
</dbReference>
<dbReference type="PROSITE" id="PS00676">
    <property type="entry name" value="SIGMA54_INTERACT_2"/>
    <property type="match status" value="1"/>
</dbReference>
<evidence type="ECO:0000313" key="10">
    <source>
        <dbReference type="EMBL" id="SMP58898.1"/>
    </source>
</evidence>
<feature type="domain" description="PAC" evidence="9">
    <location>
        <begin position="123"/>
        <end position="175"/>
    </location>
</feature>
<dbReference type="PANTHER" id="PTHR32071:SF81">
    <property type="entry name" value="PROPIONATE CATABOLISM OPERON REGULATORY PROTEIN"/>
    <property type="match status" value="1"/>
</dbReference>
<reference evidence="10" key="1">
    <citation type="submission" date="2017-05" db="EMBL/GenBank/DDBJ databases">
        <authorList>
            <person name="Varghese N."/>
            <person name="Submissions S."/>
        </authorList>
    </citation>
    <scope>NUCLEOTIDE SEQUENCE</scope>
    <source>
        <strain evidence="10">Su22</strain>
    </source>
</reference>
<dbReference type="Gene3D" id="3.40.50.300">
    <property type="entry name" value="P-loop containing nucleotide triphosphate hydrolases"/>
    <property type="match status" value="1"/>
</dbReference>
<proteinExistence type="predicted"/>
<dbReference type="SUPFAM" id="SSF52540">
    <property type="entry name" value="P-loop containing nucleoside triphosphate hydrolases"/>
    <property type="match status" value="1"/>
</dbReference>
<feature type="region of interest" description="Disordered" evidence="6">
    <location>
        <begin position="1"/>
        <end position="38"/>
    </location>
</feature>
<keyword evidence="11" id="KW-1185">Reference proteome</keyword>
<keyword evidence="3" id="KW-0805">Transcription regulation</keyword>
<dbReference type="PROSITE" id="PS50113">
    <property type="entry name" value="PAC"/>
    <property type="match status" value="1"/>
</dbReference>
<dbReference type="RefSeq" id="WP_283409456.1">
    <property type="nucleotide sequence ID" value="NZ_FXUF01000007.1"/>
</dbReference>
<dbReference type="InterPro" id="IPR003593">
    <property type="entry name" value="AAA+_ATPase"/>
</dbReference>
<evidence type="ECO:0000256" key="4">
    <source>
        <dbReference type="ARBA" id="ARBA00023125"/>
    </source>
</evidence>
<dbReference type="SMART" id="SM00091">
    <property type="entry name" value="PAS"/>
    <property type="match status" value="1"/>
</dbReference>
<dbReference type="InterPro" id="IPR009057">
    <property type="entry name" value="Homeodomain-like_sf"/>
</dbReference>
<dbReference type="NCBIfam" id="TIGR00229">
    <property type="entry name" value="sensory_box"/>
    <property type="match status" value="1"/>
</dbReference>
<dbReference type="InterPro" id="IPR025944">
    <property type="entry name" value="Sigma_54_int_dom_CS"/>
</dbReference>
<evidence type="ECO:0000256" key="3">
    <source>
        <dbReference type="ARBA" id="ARBA00023015"/>
    </source>
</evidence>
<dbReference type="FunFam" id="3.40.50.300:FF:000006">
    <property type="entry name" value="DNA-binding transcriptional regulator NtrC"/>
    <property type="match status" value="1"/>
</dbReference>
<dbReference type="PROSITE" id="PS00675">
    <property type="entry name" value="SIGMA54_INTERACT_1"/>
    <property type="match status" value="1"/>
</dbReference>
<evidence type="ECO:0000313" key="11">
    <source>
        <dbReference type="Proteomes" id="UP001158066"/>
    </source>
</evidence>
<feature type="compositionally biased region" description="Low complexity" evidence="6">
    <location>
        <begin position="10"/>
        <end position="32"/>
    </location>
</feature>
<dbReference type="InterPro" id="IPR025662">
    <property type="entry name" value="Sigma_54_int_dom_ATP-bd_1"/>
</dbReference>
<gene>
    <name evidence="10" type="ORF">SAMN06296020_107133</name>
</gene>
<evidence type="ECO:0000259" key="7">
    <source>
        <dbReference type="PROSITE" id="PS50045"/>
    </source>
</evidence>
<dbReference type="InterPro" id="IPR025943">
    <property type="entry name" value="Sigma_54_int_dom_ATP-bd_2"/>
</dbReference>
<dbReference type="InterPro" id="IPR000014">
    <property type="entry name" value="PAS"/>
</dbReference>
<protein>
    <submittedName>
        <fullName evidence="10">PAS domain S-box-containing protein</fullName>
    </submittedName>
</protein>
<dbReference type="InterPro" id="IPR002078">
    <property type="entry name" value="Sigma_54_int"/>
</dbReference>
<dbReference type="SUPFAM" id="SSF55785">
    <property type="entry name" value="PYP-like sensor domain (PAS domain)"/>
    <property type="match status" value="1"/>
</dbReference>
<sequence length="517" mass="59143">MKDKRDQFNQQHQSDQQSQPHRQHSRQQQQPDGANSANGEHEALVAELTKHRELNRQMQAVMDSSYDGIYLTDGQAKTLYVNRAYERIAGIQATAVMGRNMRDLVAAGVVDQSSSLEAIRLKQQVTIRQVLHNGKEVLVTSTPVFEKEEAGGIQYVVTNVRDVSELVRLQQELQHTRALSERYRSELEHMKTRILNIPEFVIRDRQMLRVLETVLKVAETDTTVLIQGETGSGKGRVTRLIHSRSKRADKSFIEVNCGAIPGSLMESELFGYEKGAFTGALTKGKMGLFELADGGTLVLDEISEMPLDLQVKLLKALEDGTVFRVGGQKPVPVNVRIITATNQDLGEMVKQGRFREDLYYRLHVVPLYLPPLRERKDDIVPLCHQFLEEFNRRYQYQRHFTPEALEYLMRYPWPGNVRELRNLVERMVVMVEEDRIRPSDLPEHLLTLTGTTQGEDALPDEPLYHQLPLKEATKLFQQRYIRRMISQEGSMKGAAQQLEINPSTLYRKLHDTGEESS</sequence>
<keyword evidence="1" id="KW-0547">Nucleotide-binding</keyword>
<dbReference type="GO" id="GO:0006355">
    <property type="term" value="P:regulation of DNA-templated transcription"/>
    <property type="evidence" value="ECO:0007669"/>
    <property type="project" value="InterPro"/>
</dbReference>
<evidence type="ECO:0000256" key="5">
    <source>
        <dbReference type="ARBA" id="ARBA00023163"/>
    </source>
</evidence>
<accession>A0AA46AJ93</accession>
<evidence type="ECO:0000256" key="1">
    <source>
        <dbReference type="ARBA" id="ARBA00022741"/>
    </source>
</evidence>
<evidence type="ECO:0000256" key="2">
    <source>
        <dbReference type="ARBA" id="ARBA00022840"/>
    </source>
</evidence>
<dbReference type="Gene3D" id="1.10.10.60">
    <property type="entry name" value="Homeodomain-like"/>
    <property type="match status" value="1"/>
</dbReference>
<feature type="domain" description="PAS" evidence="8">
    <location>
        <begin position="54"/>
        <end position="134"/>
    </location>
</feature>
<dbReference type="GO" id="GO:0003677">
    <property type="term" value="F:DNA binding"/>
    <property type="evidence" value="ECO:0007669"/>
    <property type="project" value="UniProtKB-KW"/>
</dbReference>
<organism evidence="10 11">
    <name type="scientific">Anoxynatronum buryatiense</name>
    <dbReference type="NCBI Taxonomy" id="489973"/>
    <lineage>
        <taxon>Bacteria</taxon>
        <taxon>Bacillati</taxon>
        <taxon>Bacillota</taxon>
        <taxon>Clostridia</taxon>
        <taxon>Eubacteriales</taxon>
        <taxon>Clostridiaceae</taxon>
        <taxon>Anoxynatronum</taxon>
    </lineage>
</organism>
<name>A0AA46AJ93_9CLOT</name>
<keyword evidence="5" id="KW-0804">Transcription</keyword>
<dbReference type="Pfam" id="PF25601">
    <property type="entry name" value="AAA_lid_14"/>
    <property type="match status" value="1"/>
</dbReference>
<dbReference type="InterPro" id="IPR035965">
    <property type="entry name" value="PAS-like_dom_sf"/>
</dbReference>
<comment type="caution">
    <text evidence="10">The sequence shown here is derived from an EMBL/GenBank/DDBJ whole genome shotgun (WGS) entry which is preliminary data.</text>
</comment>
<dbReference type="Pfam" id="PF00989">
    <property type="entry name" value="PAS"/>
    <property type="match status" value="1"/>
</dbReference>
<dbReference type="SMART" id="SM00382">
    <property type="entry name" value="AAA"/>
    <property type="match status" value="1"/>
</dbReference>
<dbReference type="PROSITE" id="PS50112">
    <property type="entry name" value="PAS"/>
    <property type="match status" value="1"/>
</dbReference>
<dbReference type="InterPro" id="IPR013767">
    <property type="entry name" value="PAS_fold"/>
</dbReference>
<dbReference type="PROSITE" id="PS00688">
    <property type="entry name" value="SIGMA54_INTERACT_3"/>
    <property type="match status" value="1"/>
</dbReference>